<dbReference type="GO" id="GO:0016036">
    <property type="term" value="P:cellular response to phosphate starvation"/>
    <property type="evidence" value="ECO:0007669"/>
    <property type="project" value="TreeGrafter"/>
</dbReference>
<sequence>MNKTNAFVGGLWRLLYWYIPFFLVGLVIDNIILSMLIATVAHVVWLYRSQYILHQWLWVARTATPPEGKGSWESIFNGIYRLQRRHKRKRKELRMVIRRFREGAEALPDAVVALDTDYSIMWCNKLAQQMIGLKWPEDAHQHIGNLIRTPDFIQYLNSKDYREPLEITSPVHNAKTLEIRVMTYTDDQSMLVARDVTELRQLEQVRRNFMGNVSHELRTPLTVLKGYLEMLEPDESDKMFARAHKVMSEQTGRMDSLVNQLLALSRIEAAQAVDFEKQVDIPFMLSMLEQEVLILGADKALRVEFHIEHGLFALGDESQLRSAVSNLIYNAVRYTPTDGKVVVEWKHTLAGGLFCVTDNGDGISAEHVHHLTERFYRVDDARSRDSGGSGIGLSIVKHVLSNHDSLLEIDSKVNKGSCFRFTLPLVTYVKRH</sequence>
<evidence type="ECO:0000256" key="11">
    <source>
        <dbReference type="ARBA" id="ARBA00022741"/>
    </source>
</evidence>
<dbReference type="InterPro" id="IPR036097">
    <property type="entry name" value="HisK_dim/P_sf"/>
</dbReference>
<keyword evidence="10" id="KW-0812">Transmembrane</keyword>
<dbReference type="GO" id="GO:0006355">
    <property type="term" value="P:regulation of DNA-templated transcription"/>
    <property type="evidence" value="ECO:0007669"/>
    <property type="project" value="InterPro"/>
</dbReference>
<dbReference type="Gene3D" id="3.30.565.10">
    <property type="entry name" value="Histidine kinase-like ATPase, C-terminal domain"/>
    <property type="match status" value="1"/>
</dbReference>
<dbReference type="FunFam" id="3.30.565.10:FF:000006">
    <property type="entry name" value="Sensor histidine kinase WalK"/>
    <property type="match status" value="1"/>
</dbReference>
<evidence type="ECO:0000256" key="5">
    <source>
        <dbReference type="ARBA" id="ARBA00022448"/>
    </source>
</evidence>
<keyword evidence="13" id="KW-0067">ATP-binding</keyword>
<dbReference type="SUPFAM" id="SSF55785">
    <property type="entry name" value="PYP-like sensor domain (PAS domain)"/>
    <property type="match status" value="1"/>
</dbReference>
<protein>
    <recommendedName>
        <fullName evidence="4">Phosphate regulon sensor protein PhoR</fullName>
        <ecNumber evidence="3">2.7.13.3</ecNumber>
    </recommendedName>
</protein>
<keyword evidence="15" id="KW-0902">Two-component regulatory system</keyword>
<dbReference type="InterPro" id="IPR021766">
    <property type="entry name" value="PhoR_N"/>
</dbReference>
<gene>
    <name evidence="18" type="ORF">NVI5450_1989</name>
</gene>
<evidence type="ECO:0000256" key="17">
    <source>
        <dbReference type="ARBA" id="ARBA00025207"/>
    </source>
</evidence>
<dbReference type="SMART" id="SM00091">
    <property type="entry name" value="PAS"/>
    <property type="match status" value="1"/>
</dbReference>
<dbReference type="InterPro" id="IPR003661">
    <property type="entry name" value="HisK_dim/P_dom"/>
</dbReference>
<dbReference type="OrthoDB" id="9813151at2"/>
<dbReference type="PROSITE" id="PS50109">
    <property type="entry name" value="HIS_KIN"/>
    <property type="match status" value="1"/>
</dbReference>
<dbReference type="InterPro" id="IPR050351">
    <property type="entry name" value="BphY/WalK/GraS-like"/>
</dbReference>
<dbReference type="GO" id="GO:0006817">
    <property type="term" value="P:phosphate ion transport"/>
    <property type="evidence" value="ECO:0007669"/>
    <property type="project" value="UniProtKB-KW"/>
</dbReference>
<evidence type="ECO:0000256" key="14">
    <source>
        <dbReference type="ARBA" id="ARBA00022989"/>
    </source>
</evidence>
<dbReference type="Gene3D" id="3.30.450.20">
    <property type="entry name" value="PAS domain"/>
    <property type="match status" value="1"/>
</dbReference>
<dbReference type="InterPro" id="IPR013767">
    <property type="entry name" value="PAS_fold"/>
</dbReference>
<dbReference type="PANTHER" id="PTHR45453">
    <property type="entry name" value="PHOSPHATE REGULON SENSOR PROTEIN PHOR"/>
    <property type="match status" value="1"/>
</dbReference>
<dbReference type="KEGG" id="mvs:MVIS_3663"/>
<dbReference type="PRINTS" id="PR00344">
    <property type="entry name" value="BCTRLSENSOR"/>
</dbReference>
<evidence type="ECO:0000256" key="3">
    <source>
        <dbReference type="ARBA" id="ARBA00012438"/>
    </source>
</evidence>
<dbReference type="CDD" id="cd00130">
    <property type="entry name" value="PAS"/>
    <property type="match status" value="1"/>
</dbReference>
<dbReference type="EC" id="2.7.13.3" evidence="3"/>
<dbReference type="FunFam" id="1.10.287.130:FF:000001">
    <property type="entry name" value="Two-component sensor histidine kinase"/>
    <property type="match status" value="1"/>
</dbReference>
<dbReference type="PANTHER" id="PTHR45453:SF1">
    <property type="entry name" value="PHOSPHATE REGULON SENSOR PROTEIN PHOR"/>
    <property type="match status" value="1"/>
</dbReference>
<dbReference type="SMART" id="SM00388">
    <property type="entry name" value="HisKA"/>
    <property type="match status" value="1"/>
</dbReference>
<dbReference type="AlphaFoldDB" id="A0A090IG74"/>
<dbReference type="NCBIfam" id="NF008235">
    <property type="entry name" value="PRK11006.1"/>
    <property type="match status" value="1"/>
</dbReference>
<evidence type="ECO:0000256" key="6">
    <source>
        <dbReference type="ARBA" id="ARBA00022475"/>
    </source>
</evidence>
<dbReference type="InterPro" id="IPR004358">
    <property type="entry name" value="Sig_transdc_His_kin-like_C"/>
</dbReference>
<dbReference type="PATRIC" id="fig|80854.5.peg.3879"/>
<accession>A0A090IG74</accession>
<evidence type="ECO:0000256" key="2">
    <source>
        <dbReference type="ARBA" id="ARBA00004236"/>
    </source>
</evidence>
<comment type="subcellular location">
    <subcellularLocation>
        <location evidence="2">Cell membrane</location>
    </subcellularLocation>
</comment>
<dbReference type="Pfam" id="PF02518">
    <property type="entry name" value="HATPase_c"/>
    <property type="match status" value="1"/>
</dbReference>
<dbReference type="Pfam" id="PF00512">
    <property type="entry name" value="HisKA"/>
    <property type="match status" value="1"/>
</dbReference>
<evidence type="ECO:0000256" key="12">
    <source>
        <dbReference type="ARBA" id="ARBA00022777"/>
    </source>
</evidence>
<dbReference type="EMBL" id="FPLD01000055">
    <property type="protein sequence ID" value="SGY97782.1"/>
    <property type="molecule type" value="Genomic_DNA"/>
</dbReference>
<dbReference type="SMART" id="SM00387">
    <property type="entry name" value="HATPase_c"/>
    <property type="match status" value="1"/>
</dbReference>
<dbReference type="SUPFAM" id="SSF47384">
    <property type="entry name" value="Homodimeric domain of signal transducing histidine kinase"/>
    <property type="match status" value="1"/>
</dbReference>
<dbReference type="Proteomes" id="UP000183794">
    <property type="component" value="Unassembled WGS sequence"/>
</dbReference>
<organism evidence="18 19">
    <name type="scientific">Moritella viscosa</name>
    <dbReference type="NCBI Taxonomy" id="80854"/>
    <lineage>
        <taxon>Bacteria</taxon>
        <taxon>Pseudomonadati</taxon>
        <taxon>Pseudomonadota</taxon>
        <taxon>Gammaproteobacteria</taxon>
        <taxon>Alteromonadales</taxon>
        <taxon>Moritellaceae</taxon>
        <taxon>Moritella</taxon>
    </lineage>
</organism>
<evidence type="ECO:0000256" key="15">
    <source>
        <dbReference type="ARBA" id="ARBA00023012"/>
    </source>
</evidence>
<reference evidence="18 19" key="1">
    <citation type="submission" date="2016-11" db="EMBL/GenBank/DDBJ databases">
        <authorList>
            <person name="Jaros S."/>
            <person name="Januszkiewicz K."/>
            <person name="Wedrychowicz H."/>
        </authorList>
    </citation>
    <scope>NUCLEOTIDE SEQUENCE [LARGE SCALE GENOMIC DNA]</scope>
    <source>
        <strain evidence="18">NVI 5450</strain>
    </source>
</reference>
<evidence type="ECO:0000256" key="10">
    <source>
        <dbReference type="ARBA" id="ARBA00022692"/>
    </source>
</evidence>
<proteinExistence type="predicted"/>
<evidence type="ECO:0000256" key="9">
    <source>
        <dbReference type="ARBA" id="ARBA00022679"/>
    </source>
</evidence>
<keyword evidence="11" id="KW-0547">Nucleotide-binding</keyword>
<dbReference type="GO" id="GO:0005886">
    <property type="term" value="C:plasma membrane"/>
    <property type="evidence" value="ECO:0007669"/>
    <property type="project" value="UniProtKB-SubCell"/>
</dbReference>
<dbReference type="Gene3D" id="1.10.287.130">
    <property type="match status" value="1"/>
</dbReference>
<dbReference type="STRING" id="80854.MVIS_3663"/>
<dbReference type="CDD" id="cd00082">
    <property type="entry name" value="HisKA"/>
    <property type="match status" value="1"/>
</dbReference>
<keyword evidence="16" id="KW-0472">Membrane</keyword>
<evidence type="ECO:0000256" key="7">
    <source>
        <dbReference type="ARBA" id="ARBA00022553"/>
    </source>
</evidence>
<dbReference type="Pfam" id="PF11808">
    <property type="entry name" value="PhoR"/>
    <property type="match status" value="1"/>
</dbReference>
<comment type="catalytic activity">
    <reaction evidence="1">
        <text>ATP + protein L-histidine = ADP + protein N-phospho-L-histidine.</text>
        <dbReference type="EC" id="2.7.13.3"/>
    </reaction>
</comment>
<dbReference type="GO" id="GO:0000155">
    <property type="term" value="F:phosphorelay sensor kinase activity"/>
    <property type="evidence" value="ECO:0007669"/>
    <property type="project" value="InterPro"/>
</dbReference>
<dbReference type="SUPFAM" id="SSF55874">
    <property type="entry name" value="ATPase domain of HSP90 chaperone/DNA topoisomerase II/histidine kinase"/>
    <property type="match status" value="1"/>
</dbReference>
<keyword evidence="12 18" id="KW-0418">Kinase</keyword>
<dbReference type="InterPro" id="IPR003594">
    <property type="entry name" value="HATPase_dom"/>
</dbReference>
<dbReference type="GO" id="GO:0005524">
    <property type="term" value="F:ATP binding"/>
    <property type="evidence" value="ECO:0007669"/>
    <property type="project" value="UniProtKB-KW"/>
</dbReference>
<dbReference type="HOGENOM" id="CLU_000445_89_2_6"/>
<evidence type="ECO:0000256" key="1">
    <source>
        <dbReference type="ARBA" id="ARBA00000085"/>
    </source>
</evidence>
<evidence type="ECO:0000256" key="4">
    <source>
        <dbReference type="ARBA" id="ARBA00019665"/>
    </source>
</evidence>
<evidence type="ECO:0000256" key="16">
    <source>
        <dbReference type="ARBA" id="ARBA00023136"/>
    </source>
</evidence>
<dbReference type="InterPro" id="IPR036890">
    <property type="entry name" value="HATPase_C_sf"/>
</dbReference>
<dbReference type="NCBIfam" id="TIGR02966">
    <property type="entry name" value="phoR_proteo"/>
    <property type="match status" value="1"/>
</dbReference>
<evidence type="ECO:0000256" key="8">
    <source>
        <dbReference type="ARBA" id="ARBA00022592"/>
    </source>
</evidence>
<dbReference type="InterPro" id="IPR035965">
    <property type="entry name" value="PAS-like_dom_sf"/>
</dbReference>
<keyword evidence="8" id="KW-0592">Phosphate transport</keyword>
<comment type="function">
    <text evidence="17">Member of the two-component regulatory system PhoR/PhoB involved in the phosphate regulon genes expression. PhoR may function as a membrane-associated protein kinase that phosphorylates PhoB in response to environmental signals.</text>
</comment>
<dbReference type="Pfam" id="PF00989">
    <property type="entry name" value="PAS"/>
    <property type="match status" value="1"/>
</dbReference>
<dbReference type="RefSeq" id="WP_045111658.1">
    <property type="nucleotide sequence ID" value="NZ_CAWRBC010000163.1"/>
</dbReference>
<dbReference type="InterPro" id="IPR014310">
    <property type="entry name" value="Sig_transdc_His_kinase_PhoR"/>
</dbReference>
<keyword evidence="9" id="KW-0808">Transferase</keyword>
<keyword evidence="14" id="KW-1133">Transmembrane helix</keyword>
<dbReference type="GO" id="GO:0004721">
    <property type="term" value="F:phosphoprotein phosphatase activity"/>
    <property type="evidence" value="ECO:0007669"/>
    <property type="project" value="InterPro"/>
</dbReference>
<keyword evidence="6" id="KW-1003">Cell membrane</keyword>
<dbReference type="InterPro" id="IPR000014">
    <property type="entry name" value="PAS"/>
</dbReference>
<keyword evidence="5" id="KW-0813">Transport</keyword>
<keyword evidence="7" id="KW-0597">Phosphoprotein</keyword>
<dbReference type="InterPro" id="IPR005467">
    <property type="entry name" value="His_kinase_dom"/>
</dbReference>
<evidence type="ECO:0000313" key="18">
    <source>
        <dbReference type="EMBL" id="SGY97782.1"/>
    </source>
</evidence>
<evidence type="ECO:0000313" key="19">
    <source>
        <dbReference type="Proteomes" id="UP000183794"/>
    </source>
</evidence>
<name>A0A090IG74_9GAMM</name>
<evidence type="ECO:0000256" key="13">
    <source>
        <dbReference type="ARBA" id="ARBA00022840"/>
    </source>
</evidence>